<dbReference type="Proteomes" id="UP000034838">
    <property type="component" value="Unassembled WGS sequence"/>
</dbReference>
<dbReference type="SUPFAM" id="SSF53474">
    <property type="entry name" value="alpha/beta-Hydrolases"/>
    <property type="match status" value="1"/>
</dbReference>
<reference evidence="3" key="1">
    <citation type="submission" date="2016-10" db="EMBL/GenBank/DDBJ databases">
        <title>Genome sequence of Streptomyces malaysiense MUSC 136.</title>
        <authorList>
            <person name="Lee L.-H."/>
            <person name="Ser H.-L."/>
        </authorList>
    </citation>
    <scope>NUCLEOTIDE SEQUENCE [LARGE SCALE GENOMIC DNA]</scope>
    <source>
        <strain evidence="3">MUSC 136</strain>
    </source>
</reference>
<evidence type="ECO:0000259" key="2">
    <source>
        <dbReference type="Pfam" id="PF00975"/>
    </source>
</evidence>
<evidence type="ECO:0000313" key="4">
    <source>
        <dbReference type="Proteomes" id="UP000034838"/>
    </source>
</evidence>
<comment type="caution">
    <text evidence="3">The sequence shown here is derived from an EMBL/GenBank/DDBJ whole genome shotgun (WGS) entry which is preliminary data.</text>
</comment>
<keyword evidence="4" id="KW-1185">Reference proteome</keyword>
<dbReference type="AlphaFoldDB" id="A0A1J4PS11"/>
<dbReference type="PANTHER" id="PTHR11487">
    <property type="entry name" value="THIOESTERASE"/>
    <property type="match status" value="1"/>
</dbReference>
<feature type="domain" description="Thioesterase" evidence="2">
    <location>
        <begin position="26"/>
        <end position="240"/>
    </location>
</feature>
<evidence type="ECO:0000313" key="3">
    <source>
        <dbReference type="EMBL" id="OIK23506.1"/>
    </source>
</evidence>
<dbReference type="InterPro" id="IPR012223">
    <property type="entry name" value="TEII"/>
</dbReference>
<protein>
    <recommendedName>
        <fullName evidence="2">Thioesterase domain-containing protein</fullName>
    </recommendedName>
</protein>
<dbReference type="InterPro" id="IPR001031">
    <property type="entry name" value="Thioesterase"/>
</dbReference>
<dbReference type="InterPro" id="IPR029058">
    <property type="entry name" value="AB_hydrolase_fold"/>
</dbReference>
<gene>
    <name evidence="3" type="ORF">VT52_032190</name>
</gene>
<comment type="similarity">
    <text evidence="1">Belongs to the thioesterase family.</text>
</comment>
<dbReference type="Gene3D" id="3.40.50.1820">
    <property type="entry name" value="alpha/beta hydrolase"/>
    <property type="match status" value="1"/>
</dbReference>
<accession>A0A1J4PS11</accession>
<organism evidence="3 4">
    <name type="scientific">Streptomyces malaysiense</name>
    <dbReference type="NCBI Taxonomy" id="1428626"/>
    <lineage>
        <taxon>Bacteria</taxon>
        <taxon>Bacillati</taxon>
        <taxon>Actinomycetota</taxon>
        <taxon>Actinomycetes</taxon>
        <taxon>Kitasatosporales</taxon>
        <taxon>Streptomycetaceae</taxon>
        <taxon>Streptomyces</taxon>
    </lineage>
</organism>
<dbReference type="EMBL" id="LBDA02000103">
    <property type="protein sequence ID" value="OIK23506.1"/>
    <property type="molecule type" value="Genomic_DNA"/>
</dbReference>
<dbReference type="GO" id="GO:0008610">
    <property type="term" value="P:lipid biosynthetic process"/>
    <property type="evidence" value="ECO:0007669"/>
    <property type="project" value="TreeGrafter"/>
</dbReference>
<proteinExistence type="inferred from homology"/>
<dbReference type="PANTHER" id="PTHR11487:SF0">
    <property type="entry name" value="S-ACYL FATTY ACID SYNTHASE THIOESTERASE, MEDIUM CHAIN"/>
    <property type="match status" value="1"/>
</dbReference>
<dbReference type="Pfam" id="PF00975">
    <property type="entry name" value="Thioesterase"/>
    <property type="match status" value="1"/>
</dbReference>
<evidence type="ECO:0000256" key="1">
    <source>
        <dbReference type="ARBA" id="ARBA00007169"/>
    </source>
</evidence>
<dbReference type="RefSeq" id="WP_046425324.1">
    <property type="nucleotide sequence ID" value="NZ_LBDA02000103.1"/>
</dbReference>
<sequence length="256" mass="27496">MSHAPSQPGEWFPPSGRAPDDDADVQLFLFPHAGGTGAMYREWAATVPATVEPRVLHLPGRWGRGDEAPLTRLPLLLARIGEALEAELDGRPYALFGHSFGALLAYRLAVQFEKEGMTAPSVLAVSGWVPGEDILAKQRAVPEMSDDELVAAVKELGLLPTGSVLAEELLRTALPALRADFGAAAEYLDDGAQVSCPVVAFAGRSDPLVVARAMGVWADRTSNFVGVTEYPGDHFYLFDHAISLQLSLQQLLQLPT</sequence>
<name>A0A1J4PS11_9ACTN</name>